<evidence type="ECO:0000313" key="8">
    <source>
        <dbReference type="Proteomes" id="UP000199263"/>
    </source>
</evidence>
<dbReference type="Gene3D" id="1.10.10.10">
    <property type="entry name" value="Winged helix-like DNA-binding domain superfamily/Winged helix DNA-binding domain"/>
    <property type="match status" value="1"/>
</dbReference>
<dbReference type="GO" id="GO:0016987">
    <property type="term" value="F:sigma factor activity"/>
    <property type="evidence" value="ECO:0007669"/>
    <property type="project" value="UniProtKB-KW"/>
</dbReference>
<reference evidence="7 8" key="1">
    <citation type="submission" date="2016-10" db="EMBL/GenBank/DDBJ databases">
        <authorList>
            <person name="de Groot N.N."/>
        </authorList>
    </citation>
    <scope>NUCLEOTIDE SEQUENCE [LARGE SCALE GENOMIC DNA]</scope>
    <source>
        <strain evidence="7 8">DSM 12992</strain>
    </source>
</reference>
<dbReference type="Pfam" id="PF04542">
    <property type="entry name" value="Sigma70_r2"/>
    <property type="match status" value="1"/>
</dbReference>
<dbReference type="AlphaFoldDB" id="A0A1I1QZS6"/>
<dbReference type="InterPro" id="IPR014300">
    <property type="entry name" value="RNA_pol_sigma-V"/>
</dbReference>
<dbReference type="InterPro" id="IPR013249">
    <property type="entry name" value="RNA_pol_sigma70_r4_t2"/>
</dbReference>
<dbReference type="SUPFAM" id="SSF88659">
    <property type="entry name" value="Sigma3 and sigma4 domains of RNA polymerase sigma factors"/>
    <property type="match status" value="1"/>
</dbReference>
<dbReference type="InterPro" id="IPR036388">
    <property type="entry name" value="WH-like_DNA-bd_sf"/>
</dbReference>
<evidence type="ECO:0000256" key="4">
    <source>
        <dbReference type="ARBA" id="ARBA00023163"/>
    </source>
</evidence>
<dbReference type="InterPro" id="IPR013324">
    <property type="entry name" value="RNA_pol_sigma_r3/r4-like"/>
</dbReference>
<accession>A0A1I1QZS6</accession>
<evidence type="ECO:0000313" key="7">
    <source>
        <dbReference type="EMBL" id="SFD27626.1"/>
    </source>
</evidence>
<comment type="similarity">
    <text evidence="1">Belongs to the sigma-70 factor family. ECF subfamily.</text>
</comment>
<gene>
    <name evidence="7" type="ORF">SAMN05421842_1296</name>
</gene>
<dbReference type="NCBIfam" id="TIGR02937">
    <property type="entry name" value="sigma70-ECF"/>
    <property type="match status" value="1"/>
</dbReference>
<dbReference type="RefSeq" id="WP_090093580.1">
    <property type="nucleotide sequence ID" value="NZ_FOMG01000029.1"/>
</dbReference>
<protein>
    <submittedName>
        <fullName evidence="7">RNA polymerase sigma-70 factor, ECF subfamily</fullName>
    </submittedName>
</protein>
<dbReference type="Pfam" id="PF08281">
    <property type="entry name" value="Sigma70_r4_2"/>
    <property type="match status" value="1"/>
</dbReference>
<dbReference type="GO" id="GO:0006352">
    <property type="term" value="P:DNA-templated transcription initiation"/>
    <property type="evidence" value="ECO:0007669"/>
    <property type="project" value="InterPro"/>
</dbReference>
<dbReference type="InterPro" id="IPR007627">
    <property type="entry name" value="RNA_pol_sigma70_r2"/>
</dbReference>
<keyword evidence="4" id="KW-0804">Transcription</keyword>
<organism evidence="7 8">
    <name type="scientific">Clostridium uliginosum</name>
    <dbReference type="NCBI Taxonomy" id="119641"/>
    <lineage>
        <taxon>Bacteria</taxon>
        <taxon>Bacillati</taxon>
        <taxon>Bacillota</taxon>
        <taxon>Clostridia</taxon>
        <taxon>Eubacteriales</taxon>
        <taxon>Clostridiaceae</taxon>
        <taxon>Clostridium</taxon>
    </lineage>
</organism>
<dbReference type="OrthoDB" id="9782703at2"/>
<dbReference type="NCBIfam" id="TIGR02954">
    <property type="entry name" value="Sig70_famx3"/>
    <property type="match status" value="1"/>
</dbReference>
<dbReference type="STRING" id="119641.SAMN05421842_1296"/>
<evidence type="ECO:0000256" key="2">
    <source>
        <dbReference type="ARBA" id="ARBA00023015"/>
    </source>
</evidence>
<evidence type="ECO:0000259" key="5">
    <source>
        <dbReference type="Pfam" id="PF04542"/>
    </source>
</evidence>
<dbReference type="CDD" id="cd06171">
    <property type="entry name" value="Sigma70_r4"/>
    <property type="match status" value="1"/>
</dbReference>
<evidence type="ECO:0000256" key="3">
    <source>
        <dbReference type="ARBA" id="ARBA00023082"/>
    </source>
</evidence>
<dbReference type="EMBL" id="FOMG01000029">
    <property type="protein sequence ID" value="SFD27626.1"/>
    <property type="molecule type" value="Genomic_DNA"/>
</dbReference>
<name>A0A1I1QZS6_9CLOT</name>
<evidence type="ECO:0000259" key="6">
    <source>
        <dbReference type="Pfam" id="PF08281"/>
    </source>
</evidence>
<dbReference type="PANTHER" id="PTHR43133">
    <property type="entry name" value="RNA POLYMERASE ECF-TYPE SIGMA FACTO"/>
    <property type="match status" value="1"/>
</dbReference>
<dbReference type="InterPro" id="IPR014284">
    <property type="entry name" value="RNA_pol_sigma-70_dom"/>
</dbReference>
<evidence type="ECO:0000256" key="1">
    <source>
        <dbReference type="ARBA" id="ARBA00010641"/>
    </source>
</evidence>
<feature type="domain" description="RNA polymerase sigma-70 region 2" evidence="5">
    <location>
        <begin position="36"/>
        <end position="103"/>
    </location>
</feature>
<proteinExistence type="inferred from homology"/>
<dbReference type="GO" id="GO:0003677">
    <property type="term" value="F:DNA binding"/>
    <property type="evidence" value="ECO:0007669"/>
    <property type="project" value="InterPro"/>
</dbReference>
<dbReference type="InterPro" id="IPR013325">
    <property type="entry name" value="RNA_pol_sigma_r2"/>
</dbReference>
<keyword evidence="2" id="KW-0805">Transcription regulation</keyword>
<dbReference type="SUPFAM" id="SSF88946">
    <property type="entry name" value="Sigma2 domain of RNA polymerase sigma factors"/>
    <property type="match status" value="1"/>
</dbReference>
<keyword evidence="8" id="KW-1185">Reference proteome</keyword>
<dbReference type="InterPro" id="IPR039425">
    <property type="entry name" value="RNA_pol_sigma-70-like"/>
</dbReference>
<dbReference type="Gene3D" id="1.10.1740.10">
    <property type="match status" value="1"/>
</dbReference>
<dbReference type="Proteomes" id="UP000199263">
    <property type="component" value="Unassembled WGS sequence"/>
</dbReference>
<sequence length="188" mass="22173">MINDNTLVYRLDDKSLMKNSLIKMAMKGDSKAFTTLIKENKMYLYKIAYSYVKNEQIALDILQESTYKAFLNIKKLKKESVFKTWITKIVINECINTIRKNDKVTYLNDDAIFLKEELISTEEKLDLYEAIDKLRNSYKSVIILKYFNDLPLKDISYIMDIPENTVKSHLKRAKNDLSKILKEDFLNE</sequence>
<feature type="domain" description="RNA polymerase sigma factor 70 region 4 type 2" evidence="6">
    <location>
        <begin position="126"/>
        <end position="176"/>
    </location>
</feature>
<keyword evidence="3" id="KW-0731">Sigma factor</keyword>
<dbReference type="PANTHER" id="PTHR43133:SF51">
    <property type="entry name" value="RNA POLYMERASE SIGMA FACTOR"/>
    <property type="match status" value="1"/>
</dbReference>